<feature type="region of interest" description="Disordered" evidence="2">
    <location>
        <begin position="562"/>
        <end position="590"/>
    </location>
</feature>
<dbReference type="VEuPathDB" id="FungiDB:JI435_131300"/>
<evidence type="ECO:0000313" key="4">
    <source>
        <dbReference type="Proteomes" id="UP000663193"/>
    </source>
</evidence>
<dbReference type="RefSeq" id="XP_001803344.1">
    <property type="nucleotide sequence ID" value="XM_001803292.1"/>
</dbReference>
<feature type="compositionally biased region" description="Polar residues" evidence="2">
    <location>
        <begin position="575"/>
        <end position="590"/>
    </location>
</feature>
<dbReference type="AlphaFoldDB" id="A0A7U2ICU3"/>
<evidence type="ECO:0000256" key="1">
    <source>
        <dbReference type="SAM" id="Coils"/>
    </source>
</evidence>
<dbReference type="OrthoDB" id="3905365at2759"/>
<gene>
    <name evidence="3" type="ORF">JI435_131300</name>
</gene>
<feature type="compositionally biased region" description="Low complexity" evidence="2">
    <location>
        <begin position="562"/>
        <end position="574"/>
    </location>
</feature>
<feature type="region of interest" description="Disordered" evidence="2">
    <location>
        <begin position="447"/>
        <end position="521"/>
    </location>
</feature>
<dbReference type="EMBL" id="CP069044">
    <property type="protein sequence ID" value="QRD07481.1"/>
    <property type="molecule type" value="Genomic_DNA"/>
</dbReference>
<evidence type="ECO:0000256" key="2">
    <source>
        <dbReference type="SAM" id="MobiDB-lite"/>
    </source>
</evidence>
<feature type="compositionally biased region" description="Low complexity" evidence="2">
    <location>
        <begin position="1"/>
        <end position="16"/>
    </location>
</feature>
<accession>A0A7U2ICU3</accession>
<keyword evidence="4" id="KW-1185">Reference proteome</keyword>
<feature type="compositionally biased region" description="Basic and acidic residues" evidence="2">
    <location>
        <begin position="489"/>
        <end position="500"/>
    </location>
</feature>
<feature type="region of interest" description="Disordered" evidence="2">
    <location>
        <begin position="1"/>
        <end position="26"/>
    </location>
</feature>
<feature type="compositionally biased region" description="Polar residues" evidence="2">
    <location>
        <begin position="89"/>
        <end position="108"/>
    </location>
</feature>
<dbReference type="KEGG" id="pno:SNOG_13130"/>
<dbReference type="Proteomes" id="UP000663193">
    <property type="component" value="Chromosome 22"/>
</dbReference>
<feature type="region of interest" description="Disordered" evidence="2">
    <location>
        <begin position="71"/>
        <end position="152"/>
    </location>
</feature>
<proteinExistence type="predicted"/>
<name>A0A7U2ICU3_PHANO</name>
<evidence type="ECO:0000313" key="3">
    <source>
        <dbReference type="EMBL" id="QRD07481.1"/>
    </source>
</evidence>
<dbReference type="OMA" id="AWKVTCA"/>
<feature type="compositionally biased region" description="Acidic residues" evidence="2">
    <location>
        <begin position="477"/>
        <end position="488"/>
    </location>
</feature>
<feature type="region of interest" description="Disordered" evidence="2">
    <location>
        <begin position="411"/>
        <end position="433"/>
    </location>
</feature>
<reference evidence="4" key="1">
    <citation type="journal article" date="2021" name="BMC Genomics">
        <title>Chromosome-level genome assembly and manually-curated proteome of model necrotroph Parastagonospora nodorum Sn15 reveals a genome-wide trove of candidate effector homologs, and redundancy of virulence-related functions within an accessory chromosome.</title>
        <authorList>
            <person name="Bertazzoni S."/>
            <person name="Jones D.A.B."/>
            <person name="Phan H.T."/>
            <person name="Tan K.-C."/>
            <person name="Hane J.K."/>
        </authorList>
    </citation>
    <scope>NUCLEOTIDE SEQUENCE [LARGE SCALE GENOMIC DNA]</scope>
    <source>
        <strain evidence="4">SN15 / ATCC MYA-4574 / FGSC 10173)</strain>
    </source>
</reference>
<protein>
    <submittedName>
        <fullName evidence="3">Uncharacterized protein</fullName>
    </submittedName>
</protein>
<feature type="compositionally biased region" description="Low complexity" evidence="2">
    <location>
        <begin position="503"/>
        <end position="518"/>
    </location>
</feature>
<organism evidence="3 4">
    <name type="scientific">Phaeosphaeria nodorum (strain SN15 / ATCC MYA-4574 / FGSC 10173)</name>
    <name type="common">Glume blotch fungus</name>
    <name type="synonym">Parastagonospora nodorum</name>
    <dbReference type="NCBI Taxonomy" id="321614"/>
    <lineage>
        <taxon>Eukaryota</taxon>
        <taxon>Fungi</taxon>
        <taxon>Dikarya</taxon>
        <taxon>Ascomycota</taxon>
        <taxon>Pezizomycotina</taxon>
        <taxon>Dothideomycetes</taxon>
        <taxon>Pleosporomycetidae</taxon>
        <taxon>Pleosporales</taxon>
        <taxon>Pleosporineae</taxon>
        <taxon>Phaeosphaeriaceae</taxon>
        <taxon>Parastagonospora</taxon>
    </lineage>
</organism>
<keyword evidence="1" id="KW-0175">Coiled coil</keyword>
<sequence>MGEPESSTPRSTTETPQLKAAKDKNCPFCGQAFTSSSLGRHLDLYIRPKNPKTADGIHLVDEIRKLRGGITRRQAKGSVSLSRRDDRGTSTPANKKQSITSEGSSTLAHSPEEDDDDELHVEKTRSHFKDVSWSHGKRQPSRAMGVKTPDMRRDASRLMQKADLDQRFKSIEEVEIASATEMALRELLKSVRDASTKSSGSTLFDFDPYTLNFPSLCLQILPPPSTLFSPTPFPTAESWSITPPGQKQLDALNKQVRERLLAQQRQRQINQVYPAGANSNPASANNSPLPTPPLFDPDPQKLFCHIADAFTHWMQQSERTRLEYWQIEILRCYARADERRREAEVQLENARREIEYLKANRWTTGATDISPITINLSTDTTKELGKFGMDFRNWDYDRLIEKCRGVIREGKASTSGMAAQRPLPGDPASTRSCSMVSVTPHAFVPINQTRQGSPVKVEGLPFTAPPTISDEPSNDQLDAEGDDDEDLDLDHHAGHEDQPMIEHQPQPMRPHQQQQHHMSLQPTSLHHSQQVQQHMQAQMHASQAQAQAHMQAQANAQAQAHAQAQAWAAARQHMNQSRNQNYSPHQHQQLSPHVQHVSQMGSAASSRRPSLQMMDQHAMNQNMQGAMSMSTGMDGISSHQDQFLNMDMGLTAGFVGSNDGGVGMGH</sequence>
<feature type="coiled-coil region" evidence="1">
    <location>
        <begin position="333"/>
        <end position="360"/>
    </location>
</feature>
<feature type="compositionally biased region" description="Basic and acidic residues" evidence="2">
    <location>
        <begin position="120"/>
        <end position="132"/>
    </location>
</feature>